<dbReference type="InterPro" id="IPR006059">
    <property type="entry name" value="SBP"/>
</dbReference>
<evidence type="ECO:0000256" key="1">
    <source>
        <dbReference type="SAM" id="SignalP"/>
    </source>
</evidence>
<organism evidence="2 3">
    <name type="scientific">Streptomyces johnsoniae</name>
    <dbReference type="NCBI Taxonomy" id="3075532"/>
    <lineage>
        <taxon>Bacteria</taxon>
        <taxon>Bacillati</taxon>
        <taxon>Actinomycetota</taxon>
        <taxon>Actinomycetes</taxon>
        <taxon>Kitasatosporales</taxon>
        <taxon>Streptomycetaceae</taxon>
        <taxon>Streptomyces</taxon>
    </lineage>
</organism>
<dbReference type="Pfam" id="PF01547">
    <property type="entry name" value="SBP_bac_1"/>
    <property type="match status" value="1"/>
</dbReference>
<reference evidence="3" key="1">
    <citation type="submission" date="2023-07" db="EMBL/GenBank/DDBJ databases">
        <title>30 novel species of actinomycetes from the DSMZ collection.</title>
        <authorList>
            <person name="Nouioui I."/>
        </authorList>
    </citation>
    <scope>NUCLEOTIDE SEQUENCE [LARGE SCALE GENOMIC DNA]</scope>
    <source>
        <strain evidence="3">DSM 41886</strain>
    </source>
</reference>
<comment type="caution">
    <text evidence="2">The sequence shown here is derived from an EMBL/GenBank/DDBJ whole genome shotgun (WGS) entry which is preliminary data.</text>
</comment>
<evidence type="ECO:0000313" key="3">
    <source>
        <dbReference type="Proteomes" id="UP001183615"/>
    </source>
</evidence>
<dbReference type="InterPro" id="IPR050490">
    <property type="entry name" value="Bact_solute-bd_prot1"/>
</dbReference>
<name>A0ABU2S120_9ACTN</name>
<keyword evidence="3" id="KW-1185">Reference proteome</keyword>
<evidence type="ECO:0000313" key="2">
    <source>
        <dbReference type="EMBL" id="MDT0442703.1"/>
    </source>
</evidence>
<dbReference type="PANTHER" id="PTHR43649">
    <property type="entry name" value="ARABINOSE-BINDING PROTEIN-RELATED"/>
    <property type="match status" value="1"/>
</dbReference>
<sequence>MNRSAPPRRGARLVAALLAVCALAVTGCGGGGDQGGPVTLDLWARSDQAGFMAEIVDAFNSAHDDVQVELTLLPATNFVQKLGVAVASDAGPDLASIDLVYVPFFASSGVLADITERSEALPDTDALSAPHLDQGTYQDRRYALPFTGEASLLFYNKDLFRRAGLDPAQPPRDWEEFTEAARRISDLGEDVHGYHFSGRCGGCNVFTLSPFIWAAGGNVVEGEAGEERPVVGEDPAVTRALELYRTLWHDGLTAPQAAADTGAQALALFGSGRIGMYPTGAFALDEIRGTYPDVDFGVTPIPGPEGGSSSFTGGDDIAITSGSDHQDAAWTFMEWSVRPDVQEMISGLGTVPVHTEVALGPYSERGPEYAALAEALVNGRTIRSVQENALFNASTSPWATMIARGVFGESPDSVDRAVAEAQDAMANILSRG</sequence>
<proteinExistence type="predicted"/>
<dbReference type="PROSITE" id="PS51257">
    <property type="entry name" value="PROKAR_LIPOPROTEIN"/>
    <property type="match status" value="1"/>
</dbReference>
<dbReference type="EMBL" id="JAVREV010000004">
    <property type="protein sequence ID" value="MDT0442703.1"/>
    <property type="molecule type" value="Genomic_DNA"/>
</dbReference>
<keyword evidence="1" id="KW-0732">Signal</keyword>
<dbReference type="Proteomes" id="UP001183615">
    <property type="component" value="Unassembled WGS sequence"/>
</dbReference>
<dbReference type="CDD" id="cd13585">
    <property type="entry name" value="PBP2_TMBP_like"/>
    <property type="match status" value="1"/>
</dbReference>
<gene>
    <name evidence="2" type="ORF">RM779_08845</name>
</gene>
<dbReference type="SUPFAM" id="SSF53850">
    <property type="entry name" value="Periplasmic binding protein-like II"/>
    <property type="match status" value="1"/>
</dbReference>
<dbReference type="RefSeq" id="WP_311617119.1">
    <property type="nucleotide sequence ID" value="NZ_JAVREV010000004.1"/>
</dbReference>
<feature type="chain" id="PRO_5045567405" evidence="1">
    <location>
        <begin position="25"/>
        <end position="432"/>
    </location>
</feature>
<feature type="signal peptide" evidence="1">
    <location>
        <begin position="1"/>
        <end position="24"/>
    </location>
</feature>
<protein>
    <submittedName>
        <fullName evidence="2">Sugar ABC transporter substrate-binding protein</fullName>
    </submittedName>
</protein>
<dbReference type="PANTHER" id="PTHR43649:SF12">
    <property type="entry name" value="DIACETYLCHITOBIOSE BINDING PROTEIN DASA"/>
    <property type="match status" value="1"/>
</dbReference>
<accession>A0ABU2S120</accession>
<dbReference type="Gene3D" id="3.40.190.10">
    <property type="entry name" value="Periplasmic binding protein-like II"/>
    <property type="match status" value="1"/>
</dbReference>